<evidence type="ECO:0000256" key="1">
    <source>
        <dbReference type="ARBA" id="ARBA00022603"/>
    </source>
</evidence>
<dbReference type="InterPro" id="IPR050078">
    <property type="entry name" value="Ribosomal_L11_MeTrfase_PrmA"/>
</dbReference>
<keyword evidence="4" id="KW-1185">Reference proteome</keyword>
<dbReference type="PANTHER" id="PTHR43648:SF1">
    <property type="entry name" value="ELECTRON TRANSFER FLAVOPROTEIN BETA SUBUNIT LYSINE METHYLTRANSFERASE"/>
    <property type="match status" value="1"/>
</dbReference>
<dbReference type="Proteomes" id="UP000183642">
    <property type="component" value="Unassembled WGS sequence"/>
</dbReference>
<gene>
    <name evidence="3" type="ORF">SAMN05660359_00069</name>
</gene>
<keyword evidence="1" id="KW-0489">Methyltransferase</keyword>
<dbReference type="OrthoDB" id="9794615at2"/>
<name>A0A1I5C4D1_9ACTN</name>
<dbReference type="RefSeq" id="WP_075011553.1">
    <property type="nucleotide sequence ID" value="NZ_FOWE01000001.1"/>
</dbReference>
<keyword evidence="2" id="KW-0808">Transferase</keyword>
<dbReference type="Gene3D" id="3.40.50.150">
    <property type="entry name" value="Vaccinia Virus protein VP39"/>
    <property type="match status" value="1"/>
</dbReference>
<dbReference type="Pfam" id="PF06325">
    <property type="entry name" value="PrmA"/>
    <property type="match status" value="1"/>
</dbReference>
<reference evidence="4" key="1">
    <citation type="submission" date="2016-10" db="EMBL/GenBank/DDBJ databases">
        <authorList>
            <person name="Varghese N."/>
            <person name="Submissions S."/>
        </authorList>
    </citation>
    <scope>NUCLEOTIDE SEQUENCE [LARGE SCALE GENOMIC DNA]</scope>
    <source>
        <strain evidence="4">DSM 43161</strain>
    </source>
</reference>
<sequence>MTARIVPSGFVRAHTQVRRPSLVPEVRLHVADDVVALWEAMEDAAGGAGEDPPFWAAAWPGGQALARAVLDGAVPVSGRRVLDLGSGSGLVAVAAVLAGARHVLASDVDPFSRTAVGVNAGLNGVRGISVVGDVLHREPPAVDVVLAGDVCYDREMTGRVLPFLDRARARGCEVLVGDPGRPYLPHERLEPVTVLDVPETEGPGVRRTTVWRLP</sequence>
<dbReference type="AlphaFoldDB" id="A0A1I5C4D1"/>
<evidence type="ECO:0000313" key="3">
    <source>
        <dbReference type="EMBL" id="SFN81511.1"/>
    </source>
</evidence>
<dbReference type="InterPro" id="IPR029063">
    <property type="entry name" value="SAM-dependent_MTases_sf"/>
</dbReference>
<dbReference type="GO" id="GO:0032259">
    <property type="term" value="P:methylation"/>
    <property type="evidence" value="ECO:0007669"/>
    <property type="project" value="UniProtKB-KW"/>
</dbReference>
<dbReference type="SUPFAM" id="SSF53335">
    <property type="entry name" value="S-adenosyl-L-methionine-dependent methyltransferases"/>
    <property type="match status" value="1"/>
</dbReference>
<dbReference type="PANTHER" id="PTHR43648">
    <property type="entry name" value="ELECTRON TRANSFER FLAVOPROTEIN BETA SUBUNIT LYSINE METHYLTRANSFERASE"/>
    <property type="match status" value="1"/>
</dbReference>
<protein>
    <submittedName>
        <fullName evidence="3">Predicted nicotinamide N-methyase</fullName>
    </submittedName>
</protein>
<evidence type="ECO:0000256" key="2">
    <source>
        <dbReference type="ARBA" id="ARBA00022679"/>
    </source>
</evidence>
<dbReference type="EMBL" id="FOWE01000001">
    <property type="protein sequence ID" value="SFN81511.1"/>
    <property type="molecule type" value="Genomic_DNA"/>
</dbReference>
<organism evidence="3 4">
    <name type="scientific">Geodermatophilus obscurus</name>
    <dbReference type="NCBI Taxonomy" id="1861"/>
    <lineage>
        <taxon>Bacteria</taxon>
        <taxon>Bacillati</taxon>
        <taxon>Actinomycetota</taxon>
        <taxon>Actinomycetes</taxon>
        <taxon>Geodermatophilales</taxon>
        <taxon>Geodermatophilaceae</taxon>
        <taxon>Geodermatophilus</taxon>
    </lineage>
</organism>
<evidence type="ECO:0000313" key="4">
    <source>
        <dbReference type="Proteomes" id="UP000183642"/>
    </source>
</evidence>
<dbReference type="GO" id="GO:0016279">
    <property type="term" value="F:protein-lysine N-methyltransferase activity"/>
    <property type="evidence" value="ECO:0007669"/>
    <property type="project" value="TreeGrafter"/>
</dbReference>
<proteinExistence type="predicted"/>
<accession>A0A1I5C4D1</accession>